<dbReference type="GO" id="GO:0000727">
    <property type="term" value="P:double-strand break repair via break-induced replication"/>
    <property type="evidence" value="ECO:0007669"/>
    <property type="project" value="TreeGrafter"/>
</dbReference>
<dbReference type="GO" id="GO:0005524">
    <property type="term" value="F:ATP binding"/>
    <property type="evidence" value="ECO:0007669"/>
    <property type="project" value="UniProtKB-KW"/>
</dbReference>
<dbReference type="InterPro" id="IPR012340">
    <property type="entry name" value="NA-bd_OB-fold"/>
</dbReference>
<sequence length="172" mass="19401">LSATLRVSIDLDDLKAYDQSGLARRVADNAWSYTQQITRVIDELLYAEDAVDASVDVLYSQRVSRFKEKYPDKNVLDHFPSCILKNYVVNIRPAVQSARREALAIREVCAGEIGRLISVRGIVTRVSVVKPAMRVATYICESCGSETYQEVNNEVFDMLEECGSEKCRTRNV</sequence>
<dbReference type="GO" id="GO:0003697">
    <property type="term" value="F:single-stranded DNA binding"/>
    <property type="evidence" value="ECO:0007669"/>
    <property type="project" value="TreeGrafter"/>
</dbReference>
<dbReference type="PANTHER" id="PTHR11630">
    <property type="entry name" value="DNA REPLICATION LICENSING FACTOR MCM FAMILY MEMBER"/>
    <property type="match status" value="1"/>
</dbReference>
<keyword evidence="2" id="KW-0347">Helicase</keyword>
<dbReference type="AlphaFoldDB" id="A0A1B6IDF5"/>
<dbReference type="Gene3D" id="2.40.50.140">
    <property type="entry name" value="Nucleic acid-binding proteins"/>
    <property type="match status" value="1"/>
</dbReference>
<dbReference type="GO" id="GO:0006270">
    <property type="term" value="P:DNA replication initiation"/>
    <property type="evidence" value="ECO:0007669"/>
    <property type="project" value="InterPro"/>
</dbReference>
<proteinExistence type="inferred from homology"/>
<reference evidence="4" key="1">
    <citation type="submission" date="2015-11" db="EMBL/GenBank/DDBJ databases">
        <title>De novo transcriptome assembly of four potential Pierce s Disease insect vectors from Arizona vineyards.</title>
        <authorList>
            <person name="Tassone E.E."/>
        </authorList>
    </citation>
    <scope>NUCLEOTIDE SEQUENCE</scope>
</reference>
<evidence type="ECO:0000313" key="4">
    <source>
        <dbReference type="EMBL" id="JAS84955.1"/>
    </source>
</evidence>
<comment type="catalytic activity">
    <reaction evidence="2">
        <text>ATP + H2O = ADP + phosphate + H(+)</text>
        <dbReference type="Rhea" id="RHEA:13065"/>
        <dbReference type="ChEBI" id="CHEBI:15377"/>
        <dbReference type="ChEBI" id="CHEBI:15378"/>
        <dbReference type="ChEBI" id="CHEBI:30616"/>
        <dbReference type="ChEBI" id="CHEBI:43474"/>
        <dbReference type="ChEBI" id="CHEBI:456216"/>
        <dbReference type="EC" id="3.6.4.12"/>
    </reaction>
</comment>
<keyword evidence="1 2" id="KW-0131">Cell cycle</keyword>
<dbReference type="PANTHER" id="PTHR11630:SF26">
    <property type="entry name" value="DNA REPLICATION LICENSING FACTOR MCM7"/>
    <property type="match status" value="1"/>
</dbReference>
<keyword evidence="2" id="KW-0238">DNA-binding</keyword>
<dbReference type="InterPro" id="IPR031327">
    <property type="entry name" value="MCM"/>
</dbReference>
<evidence type="ECO:0000259" key="3">
    <source>
        <dbReference type="Pfam" id="PF17207"/>
    </source>
</evidence>
<dbReference type="GO" id="GO:0005634">
    <property type="term" value="C:nucleus"/>
    <property type="evidence" value="ECO:0007669"/>
    <property type="project" value="UniProtKB-SubCell"/>
</dbReference>
<evidence type="ECO:0000256" key="1">
    <source>
        <dbReference type="ARBA" id="ARBA00023306"/>
    </source>
</evidence>
<feature type="non-terminal residue" evidence="4">
    <location>
        <position position="172"/>
    </location>
</feature>
<dbReference type="GO" id="GO:0006271">
    <property type="term" value="P:DNA strand elongation involved in DNA replication"/>
    <property type="evidence" value="ECO:0007669"/>
    <property type="project" value="TreeGrafter"/>
</dbReference>
<keyword evidence="2" id="KW-0539">Nucleus</keyword>
<name>A0A1B6IDF5_9HEMI</name>
<gene>
    <name evidence="2" type="primary">MCM7</name>
    <name evidence="4" type="ORF">g.2083</name>
</gene>
<keyword evidence="2" id="KW-0067">ATP-binding</keyword>
<dbReference type="Pfam" id="PF17207">
    <property type="entry name" value="MCM_OB"/>
    <property type="match status" value="1"/>
</dbReference>
<dbReference type="InterPro" id="IPR033762">
    <property type="entry name" value="MCM_OB"/>
</dbReference>
<keyword evidence="2" id="KW-0235">DNA replication</keyword>
<protein>
    <recommendedName>
        <fullName evidence="2">DNA replication licensing factor MCM7</fullName>
        <ecNumber evidence="2">3.6.4.12</ecNumber>
    </recommendedName>
</protein>
<dbReference type="GO" id="GO:0042555">
    <property type="term" value="C:MCM complex"/>
    <property type="evidence" value="ECO:0007669"/>
    <property type="project" value="InterPro"/>
</dbReference>
<keyword evidence="2" id="KW-0378">Hydrolase</keyword>
<dbReference type="EMBL" id="GECU01022751">
    <property type="protein sequence ID" value="JAS84955.1"/>
    <property type="molecule type" value="Transcribed_RNA"/>
</dbReference>
<comment type="subcellular location">
    <subcellularLocation>
        <location evidence="2">Nucleus</location>
    </subcellularLocation>
</comment>
<accession>A0A1B6IDF5</accession>
<keyword evidence="2" id="KW-0547">Nucleotide-binding</keyword>
<comment type="similarity">
    <text evidence="2">Belongs to the MCM family.</text>
</comment>
<comment type="function">
    <text evidence="2">Acts as component of the MCM2-7 complex (MCM complex) which is the replicative helicase essential for 'once per cell cycle' DNA replication initiation and elongation in eukaryotic cells. The active ATPase sites in the MCM2-7 ring are formed through the interaction surfaces of two neighboring subunits such that a critical structure of a conserved arginine finger motif is provided in trans relative to the ATP-binding site of the Walker A box of the adjacent subunit. The six ATPase active sites, however, are likely to contribute differentially to the complex helicase activity.</text>
</comment>
<feature type="domain" description="MCM OB" evidence="3">
    <location>
        <begin position="105"/>
        <end position="170"/>
    </location>
</feature>
<dbReference type="GO" id="GO:0017116">
    <property type="term" value="F:single-stranded DNA helicase activity"/>
    <property type="evidence" value="ECO:0007669"/>
    <property type="project" value="TreeGrafter"/>
</dbReference>
<dbReference type="GO" id="GO:0016887">
    <property type="term" value="F:ATP hydrolysis activity"/>
    <property type="evidence" value="ECO:0007669"/>
    <property type="project" value="RHEA"/>
</dbReference>
<dbReference type="PRINTS" id="PR01663">
    <property type="entry name" value="MCMPROTEIN7"/>
</dbReference>
<dbReference type="EC" id="3.6.4.12" evidence="2"/>
<dbReference type="SUPFAM" id="SSF50249">
    <property type="entry name" value="Nucleic acid-binding proteins"/>
    <property type="match status" value="1"/>
</dbReference>
<organism evidence="4">
    <name type="scientific">Homalodisca liturata</name>
    <dbReference type="NCBI Taxonomy" id="320908"/>
    <lineage>
        <taxon>Eukaryota</taxon>
        <taxon>Metazoa</taxon>
        <taxon>Ecdysozoa</taxon>
        <taxon>Arthropoda</taxon>
        <taxon>Hexapoda</taxon>
        <taxon>Insecta</taxon>
        <taxon>Pterygota</taxon>
        <taxon>Neoptera</taxon>
        <taxon>Paraneoptera</taxon>
        <taxon>Hemiptera</taxon>
        <taxon>Auchenorrhyncha</taxon>
        <taxon>Membracoidea</taxon>
        <taxon>Cicadellidae</taxon>
        <taxon>Cicadellinae</taxon>
        <taxon>Proconiini</taxon>
        <taxon>Homalodisca</taxon>
    </lineage>
</organism>
<dbReference type="InterPro" id="IPR008050">
    <property type="entry name" value="MCM7"/>
</dbReference>
<feature type="non-terminal residue" evidence="4">
    <location>
        <position position="1"/>
    </location>
</feature>
<evidence type="ECO:0000256" key="2">
    <source>
        <dbReference type="RuleBase" id="RU365012"/>
    </source>
</evidence>
<dbReference type="Gene3D" id="2.20.28.10">
    <property type="match status" value="1"/>
</dbReference>